<dbReference type="EMBL" id="BMXG01000001">
    <property type="protein sequence ID" value="GHB91040.1"/>
    <property type="molecule type" value="Genomic_DNA"/>
</dbReference>
<organism evidence="1 2">
    <name type="scientific">Cerasicoccus arenae</name>
    <dbReference type="NCBI Taxonomy" id="424488"/>
    <lineage>
        <taxon>Bacteria</taxon>
        <taxon>Pseudomonadati</taxon>
        <taxon>Verrucomicrobiota</taxon>
        <taxon>Opitutia</taxon>
        <taxon>Puniceicoccales</taxon>
        <taxon>Cerasicoccaceae</taxon>
        <taxon>Cerasicoccus</taxon>
    </lineage>
</organism>
<accession>A0A8J3DF00</accession>
<reference evidence="1" key="2">
    <citation type="submission" date="2020-09" db="EMBL/GenBank/DDBJ databases">
        <authorList>
            <person name="Sun Q."/>
            <person name="Kim S."/>
        </authorList>
    </citation>
    <scope>NUCLEOTIDE SEQUENCE</scope>
    <source>
        <strain evidence="1">KCTC 12870</strain>
    </source>
</reference>
<reference evidence="1" key="1">
    <citation type="journal article" date="2014" name="Int. J. Syst. Evol. Microbiol.">
        <title>Complete genome sequence of Corynebacterium casei LMG S-19264T (=DSM 44701T), isolated from a smear-ripened cheese.</title>
        <authorList>
            <consortium name="US DOE Joint Genome Institute (JGI-PGF)"/>
            <person name="Walter F."/>
            <person name="Albersmeier A."/>
            <person name="Kalinowski J."/>
            <person name="Ruckert C."/>
        </authorList>
    </citation>
    <scope>NUCLEOTIDE SEQUENCE</scope>
    <source>
        <strain evidence="1">KCTC 12870</strain>
    </source>
</reference>
<gene>
    <name evidence="1" type="ORF">GCM10007047_02430</name>
</gene>
<comment type="caution">
    <text evidence="1">The sequence shown here is derived from an EMBL/GenBank/DDBJ whole genome shotgun (WGS) entry which is preliminary data.</text>
</comment>
<sequence length="123" mass="14186">MAQDDHRFEIEFFEGVHRRDPNDPEVIEILGGLYSDLGQVDNSLRMDTCLVDLQPKNPTAHYNLACSLALKRRNEEALHSLRQAVELGYRDVSWLLDDPDLKELREHPSFRTIVAELENMPQG</sequence>
<dbReference type="Proteomes" id="UP000642829">
    <property type="component" value="Unassembled WGS sequence"/>
</dbReference>
<protein>
    <recommendedName>
        <fullName evidence="3">Tetratricopeptide repeat protein</fullName>
    </recommendedName>
</protein>
<dbReference type="InterPro" id="IPR011990">
    <property type="entry name" value="TPR-like_helical_dom_sf"/>
</dbReference>
<proteinExistence type="predicted"/>
<dbReference type="SUPFAM" id="SSF48452">
    <property type="entry name" value="TPR-like"/>
    <property type="match status" value="1"/>
</dbReference>
<name>A0A8J3DF00_9BACT</name>
<dbReference type="Gene3D" id="1.25.40.10">
    <property type="entry name" value="Tetratricopeptide repeat domain"/>
    <property type="match status" value="1"/>
</dbReference>
<dbReference type="RefSeq" id="WP_189511016.1">
    <property type="nucleotide sequence ID" value="NZ_BMXG01000001.1"/>
</dbReference>
<evidence type="ECO:0000313" key="1">
    <source>
        <dbReference type="EMBL" id="GHB91040.1"/>
    </source>
</evidence>
<evidence type="ECO:0008006" key="3">
    <source>
        <dbReference type="Google" id="ProtNLM"/>
    </source>
</evidence>
<keyword evidence="2" id="KW-1185">Reference proteome</keyword>
<dbReference type="NCBIfam" id="NF047558">
    <property type="entry name" value="TPR_END_plus"/>
    <property type="match status" value="1"/>
</dbReference>
<dbReference type="AlphaFoldDB" id="A0A8J3DF00"/>
<evidence type="ECO:0000313" key="2">
    <source>
        <dbReference type="Proteomes" id="UP000642829"/>
    </source>
</evidence>